<dbReference type="PROSITE" id="PS00814">
    <property type="entry name" value="ADX"/>
    <property type="match status" value="1"/>
</dbReference>
<evidence type="ECO:0000256" key="3">
    <source>
        <dbReference type="ARBA" id="ARBA00022448"/>
    </source>
</evidence>
<evidence type="ECO:0000313" key="12">
    <source>
        <dbReference type="Proteomes" id="UP000006139"/>
    </source>
</evidence>
<keyword evidence="5" id="KW-0479">Metal-binding</keyword>
<feature type="domain" description="2Fe-2S ferredoxin-type" evidence="10">
    <location>
        <begin position="2"/>
        <end position="104"/>
    </location>
</feature>
<dbReference type="GO" id="GO:0046872">
    <property type="term" value="F:metal ion binding"/>
    <property type="evidence" value="ECO:0007669"/>
    <property type="project" value="UniProtKB-KW"/>
</dbReference>
<evidence type="ECO:0000313" key="11">
    <source>
        <dbReference type="EMBL" id="AEO08362.1"/>
    </source>
</evidence>
<sequence>MPNILFLPHKIILPKGAKLQAKKGETILHVALKNNIKLEHACEQSCACSTCHCIIRKGFLSVSGWSEKEDDILDKAWGLEAESRLSCQAIIGDLDIEVEIPLYNLNYTTEKY</sequence>
<dbReference type="GO" id="GO:0051537">
    <property type="term" value="F:2 iron, 2 sulfur cluster binding"/>
    <property type="evidence" value="ECO:0007669"/>
    <property type="project" value="UniProtKB-KW"/>
</dbReference>
<dbReference type="SUPFAM" id="SSF54292">
    <property type="entry name" value="2Fe-2S ferredoxin-like"/>
    <property type="match status" value="1"/>
</dbReference>
<dbReference type="GO" id="GO:0140647">
    <property type="term" value="P:P450-containing electron transport chain"/>
    <property type="evidence" value="ECO:0007669"/>
    <property type="project" value="InterPro"/>
</dbReference>
<dbReference type="InterPro" id="IPR011536">
    <property type="entry name" value="Fdx_isc"/>
</dbReference>
<evidence type="ECO:0000256" key="8">
    <source>
        <dbReference type="ARBA" id="ARBA00023014"/>
    </source>
</evidence>
<gene>
    <name evidence="11" type="primary">fdx</name>
    <name evidence="11" type="ORF">BUAMB_578</name>
</gene>
<dbReference type="InterPro" id="IPR012675">
    <property type="entry name" value="Beta-grasp_dom_sf"/>
</dbReference>
<dbReference type="PATRIC" id="fig|1005057.4.peg.553"/>
<organism evidence="11 12">
    <name type="scientific">Buchnera aphidicola str. Ua</name>
    <name type="common">Uroleucon ambrosiae</name>
    <dbReference type="NCBI Taxonomy" id="1005057"/>
    <lineage>
        <taxon>Bacteria</taxon>
        <taxon>Pseudomonadati</taxon>
        <taxon>Pseudomonadota</taxon>
        <taxon>Gammaproteobacteria</taxon>
        <taxon>Enterobacterales</taxon>
        <taxon>Erwiniaceae</taxon>
        <taxon>Buchnera</taxon>
    </lineage>
</organism>
<keyword evidence="8" id="KW-0411">Iron-sulfur</keyword>
<dbReference type="STRING" id="1005057.BUAMB_578"/>
<protein>
    <recommendedName>
        <fullName evidence="2">2Fe-2S ferredoxin</fullName>
    </recommendedName>
</protein>
<dbReference type="InterPro" id="IPR018298">
    <property type="entry name" value="Adrenodoxin_Fe-S_BS"/>
</dbReference>
<dbReference type="RefSeq" id="WP_014500264.1">
    <property type="nucleotide sequence ID" value="NC_017259.1"/>
</dbReference>
<evidence type="ECO:0000256" key="7">
    <source>
        <dbReference type="ARBA" id="ARBA00023004"/>
    </source>
</evidence>
<dbReference type="Gene3D" id="3.10.20.30">
    <property type="match status" value="1"/>
</dbReference>
<dbReference type="AlphaFoldDB" id="G2LNP6"/>
<evidence type="ECO:0000256" key="6">
    <source>
        <dbReference type="ARBA" id="ARBA00022982"/>
    </source>
</evidence>
<dbReference type="Proteomes" id="UP000006139">
    <property type="component" value="Chromosome"/>
</dbReference>
<dbReference type="eggNOG" id="COG0633">
    <property type="taxonomic scope" value="Bacteria"/>
</dbReference>
<dbReference type="PRINTS" id="PR00355">
    <property type="entry name" value="ADRENODOXIN"/>
</dbReference>
<dbReference type="NCBIfam" id="TIGR02007">
    <property type="entry name" value="fdx_isc"/>
    <property type="match status" value="1"/>
</dbReference>
<dbReference type="GO" id="GO:0009055">
    <property type="term" value="F:electron transfer activity"/>
    <property type="evidence" value="ECO:0007669"/>
    <property type="project" value="InterPro"/>
</dbReference>
<dbReference type="InterPro" id="IPR001041">
    <property type="entry name" value="2Fe-2S_ferredoxin-type"/>
</dbReference>
<comment type="cofactor">
    <cofactor evidence="9">
        <name>[2Fe-2S] cluster</name>
        <dbReference type="ChEBI" id="CHEBI:190135"/>
    </cofactor>
</comment>
<accession>G2LNP6</accession>
<dbReference type="KEGG" id="buh:BUAMB_578"/>
<keyword evidence="7" id="KW-0408">Iron</keyword>
<name>G2LNP6_BUCUM</name>
<keyword evidence="6" id="KW-0249">Electron transport</keyword>
<evidence type="ECO:0000259" key="10">
    <source>
        <dbReference type="PROSITE" id="PS51085"/>
    </source>
</evidence>
<dbReference type="OrthoDB" id="9793027at2"/>
<dbReference type="Pfam" id="PF00111">
    <property type="entry name" value="Fer2"/>
    <property type="match status" value="1"/>
</dbReference>
<evidence type="ECO:0000256" key="2">
    <source>
        <dbReference type="ARBA" id="ARBA00019395"/>
    </source>
</evidence>
<evidence type="ECO:0000256" key="1">
    <source>
        <dbReference type="ARBA" id="ARBA00010914"/>
    </source>
</evidence>
<evidence type="ECO:0000256" key="9">
    <source>
        <dbReference type="ARBA" id="ARBA00034078"/>
    </source>
</evidence>
<dbReference type="PANTHER" id="PTHR23426">
    <property type="entry name" value="FERREDOXIN/ADRENODOXIN"/>
    <property type="match status" value="1"/>
</dbReference>
<dbReference type="HOGENOM" id="CLU_082632_5_2_6"/>
<dbReference type="InterPro" id="IPR001055">
    <property type="entry name" value="Adrenodoxin-like"/>
</dbReference>
<dbReference type="PROSITE" id="PS51085">
    <property type="entry name" value="2FE2S_FER_2"/>
    <property type="match status" value="1"/>
</dbReference>
<evidence type="ECO:0000256" key="4">
    <source>
        <dbReference type="ARBA" id="ARBA00022714"/>
    </source>
</evidence>
<comment type="similarity">
    <text evidence="1">Belongs to the adrenodoxin/putidaredoxin family.</text>
</comment>
<evidence type="ECO:0000256" key="5">
    <source>
        <dbReference type="ARBA" id="ARBA00022723"/>
    </source>
</evidence>
<dbReference type="InterPro" id="IPR036010">
    <property type="entry name" value="2Fe-2S_ferredoxin-like_sf"/>
</dbReference>
<reference evidence="11 12" key="1">
    <citation type="journal article" date="2011" name="PLoS Genet.">
        <title>Sequence conservation and functional constraint on intergenic spacers in reduced genomes of the obligate symbiont buchnera.</title>
        <authorList>
            <person name="Degnan P.H."/>
            <person name="Ochman H."/>
            <person name="Moran N.A."/>
        </authorList>
    </citation>
    <scope>NUCLEOTIDE SEQUENCE [LARGE SCALE GENOMIC DNA]</scope>
    <source>
        <strain evidence="11 12">Ua</strain>
    </source>
</reference>
<dbReference type="GO" id="GO:0005829">
    <property type="term" value="C:cytosol"/>
    <property type="evidence" value="ECO:0007669"/>
    <property type="project" value="TreeGrafter"/>
</dbReference>
<dbReference type="EMBL" id="CP002648">
    <property type="protein sequence ID" value="AEO08362.1"/>
    <property type="molecule type" value="Genomic_DNA"/>
</dbReference>
<keyword evidence="4" id="KW-0001">2Fe-2S</keyword>
<dbReference type="CDD" id="cd00207">
    <property type="entry name" value="fer2"/>
    <property type="match status" value="1"/>
</dbReference>
<dbReference type="PANTHER" id="PTHR23426:SF65">
    <property type="entry name" value="FERREDOXIN-2, MITOCHONDRIAL"/>
    <property type="match status" value="1"/>
</dbReference>
<proteinExistence type="inferred from homology"/>
<keyword evidence="3" id="KW-0813">Transport</keyword>